<dbReference type="Gene3D" id="3.40.630.30">
    <property type="match status" value="1"/>
</dbReference>
<dbReference type="EnsemblMetazoa" id="G30251.1">
    <property type="protein sequence ID" value="G30251.1:cds"/>
    <property type="gene ID" value="G30251"/>
</dbReference>
<dbReference type="Proteomes" id="UP000005408">
    <property type="component" value="Unassembled WGS sequence"/>
</dbReference>
<dbReference type="SUPFAM" id="SSF55729">
    <property type="entry name" value="Acyl-CoA N-acyltransferases (Nat)"/>
    <property type="match status" value="1"/>
</dbReference>
<evidence type="ECO:0000313" key="6">
    <source>
        <dbReference type="Proteomes" id="UP000005408"/>
    </source>
</evidence>
<comment type="similarity">
    <text evidence="1">Belongs to the acetyltransferase family.</text>
</comment>
<keyword evidence="3" id="KW-0012">Acyltransferase</keyword>
<reference evidence="5" key="1">
    <citation type="submission" date="2022-08" db="UniProtKB">
        <authorList>
            <consortium name="EnsemblMetazoa"/>
        </authorList>
    </citation>
    <scope>IDENTIFICATION</scope>
    <source>
        <strain evidence="5">05x7-T-G4-1.051#20</strain>
    </source>
</reference>
<dbReference type="FunFam" id="3.40.630.30:FF:000064">
    <property type="entry name" value="GNAT family acetyltransferase"/>
    <property type="match status" value="1"/>
</dbReference>
<feature type="domain" description="N-acetyltransferase" evidence="4">
    <location>
        <begin position="4"/>
        <end position="162"/>
    </location>
</feature>
<keyword evidence="2" id="KW-0808">Transferase</keyword>
<dbReference type="InterPro" id="IPR016181">
    <property type="entry name" value="Acyl_CoA_acyltransferase"/>
</dbReference>
<evidence type="ECO:0000313" key="5">
    <source>
        <dbReference type="EnsemblMetazoa" id="G30251.1:cds"/>
    </source>
</evidence>
<dbReference type="PANTHER" id="PTHR10545:SF29">
    <property type="entry name" value="GH14572P-RELATED"/>
    <property type="match status" value="1"/>
</dbReference>
<keyword evidence="6" id="KW-1185">Reference proteome</keyword>
<proteinExistence type="inferred from homology"/>
<evidence type="ECO:0000256" key="2">
    <source>
        <dbReference type="ARBA" id="ARBA00022679"/>
    </source>
</evidence>
<dbReference type="Pfam" id="PF00583">
    <property type="entry name" value="Acetyltransf_1"/>
    <property type="match status" value="1"/>
</dbReference>
<dbReference type="OrthoDB" id="6071703at2759"/>
<evidence type="ECO:0000256" key="1">
    <source>
        <dbReference type="ARBA" id="ARBA00008694"/>
    </source>
</evidence>
<dbReference type="CDD" id="cd04301">
    <property type="entry name" value="NAT_SF"/>
    <property type="match status" value="1"/>
</dbReference>
<dbReference type="AlphaFoldDB" id="A0A8W8LYX7"/>
<dbReference type="OMA" id="PRDCSHI"/>
<name>A0A8W8LYX7_MAGGI</name>
<organism evidence="5 6">
    <name type="scientific">Magallana gigas</name>
    <name type="common">Pacific oyster</name>
    <name type="synonym">Crassostrea gigas</name>
    <dbReference type="NCBI Taxonomy" id="29159"/>
    <lineage>
        <taxon>Eukaryota</taxon>
        <taxon>Metazoa</taxon>
        <taxon>Spiralia</taxon>
        <taxon>Lophotrochozoa</taxon>
        <taxon>Mollusca</taxon>
        <taxon>Bivalvia</taxon>
        <taxon>Autobranchia</taxon>
        <taxon>Pteriomorphia</taxon>
        <taxon>Ostreida</taxon>
        <taxon>Ostreoidea</taxon>
        <taxon>Ostreidae</taxon>
        <taxon>Magallana</taxon>
    </lineage>
</organism>
<dbReference type="InterPro" id="IPR051016">
    <property type="entry name" value="Diverse_Substrate_AcTransf"/>
</dbReference>
<sequence>MDDINIRKATVDDSDIVYRLLKDMREGEGRLDAFVITPEEFKRDGFGENKCFEAVIVENKNKKEAIGFATYFFGYNGDCGRMLYLEDIYIKPAYRSKGYGTAVFKYMAKITIDENARRMEWCVMDDPSWNAKTIEFYKKFNSIDDNLKQLYLHGEVLKKCAEF</sequence>
<dbReference type="InterPro" id="IPR000182">
    <property type="entry name" value="GNAT_dom"/>
</dbReference>
<dbReference type="EnsemblMetazoa" id="G30251.3">
    <property type="protein sequence ID" value="G30251.3:cds"/>
    <property type="gene ID" value="G30251"/>
</dbReference>
<accession>A0A8W8LYX7</accession>
<evidence type="ECO:0000256" key="3">
    <source>
        <dbReference type="ARBA" id="ARBA00023315"/>
    </source>
</evidence>
<dbReference type="PANTHER" id="PTHR10545">
    <property type="entry name" value="DIAMINE N-ACETYLTRANSFERASE"/>
    <property type="match status" value="1"/>
</dbReference>
<protein>
    <recommendedName>
        <fullName evidence="4">N-acetyltransferase domain-containing protein</fullName>
    </recommendedName>
</protein>
<evidence type="ECO:0000259" key="4">
    <source>
        <dbReference type="PROSITE" id="PS51186"/>
    </source>
</evidence>
<dbReference type="GO" id="GO:0008080">
    <property type="term" value="F:N-acetyltransferase activity"/>
    <property type="evidence" value="ECO:0007669"/>
    <property type="project" value="UniProtKB-ARBA"/>
</dbReference>
<dbReference type="PROSITE" id="PS51186">
    <property type="entry name" value="GNAT"/>
    <property type="match status" value="1"/>
</dbReference>